<protein>
    <submittedName>
        <fullName evidence="1">Uncharacterized protein</fullName>
    </submittedName>
</protein>
<dbReference type="AlphaFoldDB" id="A0A2S0MD84"/>
<evidence type="ECO:0000313" key="2">
    <source>
        <dbReference type="Proteomes" id="UP000239709"/>
    </source>
</evidence>
<reference evidence="1 2" key="1">
    <citation type="submission" date="2018-03" db="EMBL/GenBank/DDBJ databases">
        <title>Genome sequencing of Ottowia sp.</title>
        <authorList>
            <person name="Kim S.-J."/>
            <person name="Heo J."/>
            <person name="Kwon S.-W."/>
        </authorList>
    </citation>
    <scope>NUCLEOTIDE SEQUENCE [LARGE SCALE GENOMIC DNA]</scope>
    <source>
        <strain evidence="1 2">KADR8-3</strain>
    </source>
</reference>
<keyword evidence="2" id="KW-1185">Reference proteome</keyword>
<dbReference type="Proteomes" id="UP000239709">
    <property type="component" value="Chromosome"/>
</dbReference>
<name>A0A2S0MD84_9BURK</name>
<dbReference type="EMBL" id="CP027666">
    <property type="protein sequence ID" value="AVO33797.1"/>
    <property type="molecule type" value="Genomic_DNA"/>
</dbReference>
<gene>
    <name evidence="1" type="ORF">C6570_05695</name>
</gene>
<organism evidence="1 2">
    <name type="scientific">Ottowia oryzae</name>
    <dbReference type="NCBI Taxonomy" id="2109914"/>
    <lineage>
        <taxon>Bacteria</taxon>
        <taxon>Pseudomonadati</taxon>
        <taxon>Pseudomonadota</taxon>
        <taxon>Betaproteobacteria</taxon>
        <taxon>Burkholderiales</taxon>
        <taxon>Comamonadaceae</taxon>
        <taxon>Ottowia</taxon>
    </lineage>
</organism>
<accession>A0A2S0MD84</accession>
<sequence length="162" mass="17142">MVQDAWRWGSNSAIQVGDLLTFGYNHDHPRVQEAWSEQEQLGRSIVNMMLNPRDAASAGFESVVNRYNAAMSLSDPYEQSRALGHLFNDVGQAAVGLGVTAGSLVKPATTVVTTIGENAFTGSVAGSRRAQLGAVGDRSTLHQALQSTADAPFNGQTLSHAG</sequence>
<dbReference type="RefSeq" id="WP_106702354.1">
    <property type="nucleotide sequence ID" value="NZ_CP027666.1"/>
</dbReference>
<evidence type="ECO:0000313" key="1">
    <source>
        <dbReference type="EMBL" id="AVO33797.1"/>
    </source>
</evidence>
<dbReference type="KEGG" id="otk:C6570_05695"/>
<proteinExistence type="predicted"/>